<keyword evidence="4" id="KW-1185">Reference proteome</keyword>
<organism evidence="3 4">
    <name type="scientific">Thermococcus piezophilus</name>
    <dbReference type="NCBI Taxonomy" id="1712654"/>
    <lineage>
        <taxon>Archaea</taxon>
        <taxon>Methanobacteriati</taxon>
        <taxon>Methanobacteriota</taxon>
        <taxon>Thermococci</taxon>
        <taxon>Thermococcales</taxon>
        <taxon>Thermococcaceae</taxon>
        <taxon>Thermococcus</taxon>
    </lineage>
</organism>
<sequence>MGRILGSILLAAGIVLWYHGGVSGRTSLVNLGIGAIILGLVIAAMPSRGHVDREALFLTCEPSCEFVEKLRNDLELRGKPLIIPPYENLPKGGIFFPKSRTVSLSLGKFDEGTVFVTGTEEESGVLISPPAGWALVNYIEENVGGFSGTGLGYASSAVSSGLSALGLGSAEAFESEDGTIEVFVKPLCDGPVYADPVASAVLLGIAAGMEELMRIESVENVKDYIKVTLKRLGGIERWL</sequence>
<accession>A0A172WFY3</accession>
<dbReference type="GeneID" id="28495110"/>
<keyword evidence="1" id="KW-0812">Transmembrane</keyword>
<dbReference type="STRING" id="1712654.A7C91_02910"/>
<feature type="transmembrane region" description="Helical" evidence="1">
    <location>
        <begin position="5"/>
        <end position="22"/>
    </location>
</feature>
<protein>
    <recommendedName>
        <fullName evidence="2">DUF7982 domain-containing protein</fullName>
    </recommendedName>
</protein>
<feature type="transmembrane region" description="Helical" evidence="1">
    <location>
        <begin position="28"/>
        <end position="45"/>
    </location>
</feature>
<name>A0A172WFY3_9EURY</name>
<keyword evidence="1" id="KW-0472">Membrane</keyword>
<dbReference type="OrthoDB" id="66108at2157"/>
<dbReference type="Pfam" id="PF25939">
    <property type="entry name" value="DUF7982"/>
    <property type="match status" value="1"/>
</dbReference>
<proteinExistence type="predicted"/>
<evidence type="ECO:0000259" key="2">
    <source>
        <dbReference type="Pfam" id="PF25939"/>
    </source>
</evidence>
<dbReference type="Proteomes" id="UP000076969">
    <property type="component" value="Chromosome"/>
</dbReference>
<dbReference type="EMBL" id="CP015520">
    <property type="protein sequence ID" value="ANF22246.1"/>
    <property type="molecule type" value="Genomic_DNA"/>
</dbReference>
<evidence type="ECO:0000313" key="4">
    <source>
        <dbReference type="Proteomes" id="UP000076969"/>
    </source>
</evidence>
<feature type="domain" description="DUF7982" evidence="2">
    <location>
        <begin position="8"/>
        <end position="221"/>
    </location>
</feature>
<dbReference type="KEGG" id="tpie:A7C91_02910"/>
<dbReference type="AlphaFoldDB" id="A0A172WFY3"/>
<dbReference type="RefSeq" id="WP_068664755.1">
    <property type="nucleotide sequence ID" value="NZ_CP015520.1"/>
</dbReference>
<evidence type="ECO:0000313" key="3">
    <source>
        <dbReference type="EMBL" id="ANF22246.1"/>
    </source>
</evidence>
<keyword evidence="1" id="KW-1133">Transmembrane helix</keyword>
<dbReference type="InterPro" id="IPR058288">
    <property type="entry name" value="DUF7982"/>
</dbReference>
<reference evidence="4" key="1">
    <citation type="journal article" date="2016" name="Syst. Appl. Microbiol.">
        <title>Thermococcus piezophilus sp. nov., a novel hyperthermophilic and piezophilic archaeon with a broad pressure range for growth, isolated from a deepest hydrothermal vent at the Mid-Cayman Rise.</title>
        <authorList>
            <person name="Dalmasso C."/>
            <person name="Oger P."/>
            <person name="Selva G."/>
            <person name="Courtine D."/>
            <person name="L'Haridon S."/>
            <person name="Garlaschelli A."/>
            <person name="Roussel E."/>
            <person name="Miyazaki J."/>
            <person name="Reveillaud J."/>
            <person name="Jebbar M."/>
            <person name="Takai K."/>
            <person name="Maignien L."/>
            <person name="Alain K."/>
        </authorList>
    </citation>
    <scope>NUCLEOTIDE SEQUENCE [LARGE SCALE GENOMIC DNA]</scope>
    <source>
        <strain evidence="4">CDGS</strain>
    </source>
</reference>
<evidence type="ECO:0000256" key="1">
    <source>
        <dbReference type="SAM" id="Phobius"/>
    </source>
</evidence>
<gene>
    <name evidence="3" type="ORF">A7C91_02910</name>
</gene>